<evidence type="ECO:0000259" key="2">
    <source>
        <dbReference type="Pfam" id="PF13280"/>
    </source>
</evidence>
<dbReference type="InterPro" id="IPR026881">
    <property type="entry name" value="WYL_dom"/>
</dbReference>
<dbReference type="InterPro" id="IPR036388">
    <property type="entry name" value="WH-like_DNA-bd_sf"/>
</dbReference>
<evidence type="ECO:0000313" key="4">
    <source>
        <dbReference type="Proteomes" id="UP000000430"/>
    </source>
</evidence>
<dbReference type="Pfam" id="PF13280">
    <property type="entry name" value="WYL"/>
    <property type="match status" value="1"/>
</dbReference>
<dbReference type="Pfam" id="PF08279">
    <property type="entry name" value="HTH_11"/>
    <property type="match status" value="1"/>
</dbReference>
<dbReference type="Gene3D" id="1.10.10.10">
    <property type="entry name" value="Winged helix-like DNA-binding domain superfamily/Winged helix DNA-binding domain"/>
    <property type="match status" value="1"/>
</dbReference>
<dbReference type="STRING" id="202950.GCA_001485005_00696"/>
<sequence length="242" mass="28606">MFLSDKKLEVQMSRSIRLLNLLQHLREAKYPVTSQTLAAQLGISQRSVYRDIETLRQQGVRIDACAGMGFQLKEDFFLPPITLNETEVEAIFLALHWLKSVPDGELQCASSSVLTKLNSVLPAHRQHLLEQTTLRAFNVWLPVDMKILEQIRMAIRRQVKISVMYWDEQQRESHRILWPFAMGYFNDKIMLAAWCELRQAFRNFRIDRIQQLHLSQEIYPQFKQKLFHQWWTQEVCSTTDKN</sequence>
<gene>
    <name evidence="3" type="ordered locus">ACIAD0444</name>
</gene>
<dbReference type="EMBL" id="CR543861">
    <property type="protein sequence ID" value="CAG67382.1"/>
    <property type="molecule type" value="Genomic_DNA"/>
</dbReference>
<evidence type="ECO:0000259" key="1">
    <source>
        <dbReference type="Pfam" id="PF08279"/>
    </source>
</evidence>
<dbReference type="HOGENOM" id="CLU_041141_7_1_6"/>
<dbReference type="InterPro" id="IPR013196">
    <property type="entry name" value="HTH_11"/>
</dbReference>
<dbReference type="PANTHER" id="PTHR34580">
    <property type="match status" value="1"/>
</dbReference>
<dbReference type="InterPro" id="IPR036390">
    <property type="entry name" value="WH_DNA-bd_sf"/>
</dbReference>
<feature type="domain" description="WYL" evidence="2">
    <location>
        <begin position="147"/>
        <end position="213"/>
    </location>
</feature>
<dbReference type="Proteomes" id="UP000000430">
    <property type="component" value="Chromosome"/>
</dbReference>
<dbReference type="KEGG" id="aci:ACIAD0444"/>
<dbReference type="PROSITE" id="PS52050">
    <property type="entry name" value="WYL"/>
    <property type="match status" value="1"/>
</dbReference>
<dbReference type="SUPFAM" id="SSF46785">
    <property type="entry name" value="Winged helix' DNA-binding domain"/>
    <property type="match status" value="1"/>
</dbReference>
<organism evidence="3 4">
    <name type="scientific">Acinetobacter baylyi (strain ATCC 33305 / BD413 / ADP1)</name>
    <dbReference type="NCBI Taxonomy" id="62977"/>
    <lineage>
        <taxon>Bacteria</taxon>
        <taxon>Pseudomonadati</taxon>
        <taxon>Pseudomonadota</taxon>
        <taxon>Gammaproteobacteria</taxon>
        <taxon>Moraxellales</taxon>
        <taxon>Moraxellaceae</taxon>
        <taxon>Acinetobacter</taxon>
    </lineage>
</organism>
<evidence type="ECO:0000313" key="3">
    <source>
        <dbReference type="EMBL" id="CAG67382.1"/>
    </source>
</evidence>
<dbReference type="eggNOG" id="COG2378">
    <property type="taxonomic scope" value="Bacteria"/>
</dbReference>
<dbReference type="AlphaFoldDB" id="Q6FEX6"/>
<reference evidence="3 4" key="1">
    <citation type="journal article" date="2004" name="Nucleic Acids Res.">
        <title>Unique features revealed by the genome sequence of Acinetobacter sp. ADP1, a versatile and naturally transformation competent bacterium.</title>
        <authorList>
            <person name="Barbe V."/>
            <person name="Vallenet D."/>
            <person name="Fonknechten N."/>
            <person name="Kreimeyer A."/>
            <person name="Oztas S."/>
            <person name="Labarre L."/>
            <person name="Cruveiller S."/>
            <person name="Robert C."/>
            <person name="Duprat S."/>
            <person name="Wincker P."/>
            <person name="Ornston L.N."/>
            <person name="Weissenbach J."/>
            <person name="Marliere P."/>
            <person name="Cohen G.N."/>
            <person name="Medigue C."/>
        </authorList>
    </citation>
    <scope>NUCLEOTIDE SEQUENCE [LARGE SCALE GENOMIC DNA]</scope>
    <source>
        <strain evidence="4">ATCC 33305 / BD413 / ADP1</strain>
    </source>
</reference>
<accession>Q6FEX6</accession>
<protein>
    <submittedName>
        <fullName evidence="3">Putative transcriptional regulator</fullName>
    </submittedName>
</protein>
<dbReference type="InterPro" id="IPR051534">
    <property type="entry name" value="CBASS_pafABC_assoc_protein"/>
</dbReference>
<dbReference type="PANTHER" id="PTHR34580:SF3">
    <property type="entry name" value="PROTEIN PAFB"/>
    <property type="match status" value="1"/>
</dbReference>
<name>Q6FEX6_ACIAD</name>
<proteinExistence type="predicted"/>
<feature type="domain" description="Helix-turn-helix type 11" evidence="1">
    <location>
        <begin position="17"/>
        <end position="71"/>
    </location>
</feature>